<feature type="transmembrane region" description="Helical" evidence="1">
    <location>
        <begin position="26"/>
        <end position="48"/>
    </location>
</feature>
<keyword evidence="1" id="KW-0472">Membrane</keyword>
<proteinExistence type="predicted"/>
<reference evidence="2" key="1">
    <citation type="submission" date="2021-02" db="EMBL/GenBank/DDBJ databases">
        <title>Natronogracilivirga saccharolytica gen. nov. sp. nov. a new anaerobic, haloalkiliphilic carbohydrate-fermenting bacterium from soda lake and proposing of Cyclonatronumiaceae fam. nov. in the phylum Balneolaeota.</title>
        <authorList>
            <person name="Zhilina T.N."/>
            <person name="Sorokin D.Y."/>
            <person name="Zavarzina D.G."/>
            <person name="Toshchakov S.V."/>
            <person name="Kublanov I.V."/>
        </authorList>
    </citation>
    <scope>NUCLEOTIDE SEQUENCE</scope>
    <source>
        <strain evidence="2">Z-1702</strain>
    </source>
</reference>
<protein>
    <submittedName>
        <fullName evidence="2">Uncharacterized protein</fullName>
    </submittedName>
</protein>
<keyword evidence="1" id="KW-0812">Transmembrane</keyword>
<keyword evidence="1" id="KW-1133">Transmembrane helix</keyword>
<dbReference type="AlphaFoldDB" id="A0A8J7USU9"/>
<evidence type="ECO:0000256" key="1">
    <source>
        <dbReference type="SAM" id="Phobius"/>
    </source>
</evidence>
<evidence type="ECO:0000313" key="2">
    <source>
        <dbReference type="EMBL" id="MBP3191916.1"/>
    </source>
</evidence>
<feature type="transmembrane region" description="Helical" evidence="1">
    <location>
        <begin position="204"/>
        <end position="229"/>
    </location>
</feature>
<feature type="transmembrane region" description="Helical" evidence="1">
    <location>
        <begin position="235"/>
        <end position="254"/>
    </location>
</feature>
<comment type="caution">
    <text evidence="2">The sequence shown here is derived from an EMBL/GenBank/DDBJ whole genome shotgun (WGS) entry which is preliminary data.</text>
</comment>
<gene>
    <name evidence="2" type="ORF">NATSA_04480</name>
</gene>
<feature type="transmembrane region" description="Helical" evidence="1">
    <location>
        <begin position="138"/>
        <end position="160"/>
    </location>
</feature>
<feature type="transmembrane region" description="Helical" evidence="1">
    <location>
        <begin position="60"/>
        <end position="80"/>
    </location>
</feature>
<feature type="transmembrane region" description="Helical" evidence="1">
    <location>
        <begin position="172"/>
        <end position="192"/>
    </location>
</feature>
<dbReference type="EMBL" id="JAFIDN010000003">
    <property type="protein sequence ID" value="MBP3191916.1"/>
    <property type="molecule type" value="Genomic_DNA"/>
</dbReference>
<sequence>MTAKEDIKQLWERIRKDPRTEKAQYILQRLIVLAIVGLIIYQLADIGWREVLRSLPSHPLFYLLFVFLYLNLPVAEIFIYGQVWNFRKPDGFRAFLKKHVYNNEVMGYSGEFYLFLWGRKRVEGPDKKIFKNIRDNTIISSVTSNMVAVLLLAALVYTGTIDISAITEDLNLLYVFPGVFLAVVAAVVLYQLRRYIFDLPRRKALVVFGIYLTRFLLHHGAMMLMWAVALPGTSIAVWLTFIAIFIVVNRIPFVPSKDLVFMWAGIEYARVLDETMLASVAGMLLVYSALKKITGLVLYLYLSASQDESESETVPQNSG</sequence>
<name>A0A8J7USU9_9BACT</name>
<dbReference type="RefSeq" id="WP_210510817.1">
    <property type="nucleotide sequence ID" value="NZ_JAFIDN010000003.1"/>
</dbReference>
<evidence type="ECO:0000313" key="3">
    <source>
        <dbReference type="Proteomes" id="UP000673975"/>
    </source>
</evidence>
<dbReference type="Proteomes" id="UP000673975">
    <property type="component" value="Unassembled WGS sequence"/>
</dbReference>
<accession>A0A8J7USU9</accession>
<organism evidence="2 3">
    <name type="scientific">Natronogracilivirga saccharolytica</name>
    <dbReference type="NCBI Taxonomy" id="2812953"/>
    <lineage>
        <taxon>Bacteria</taxon>
        <taxon>Pseudomonadati</taxon>
        <taxon>Balneolota</taxon>
        <taxon>Balneolia</taxon>
        <taxon>Balneolales</taxon>
        <taxon>Cyclonatronaceae</taxon>
        <taxon>Natronogracilivirga</taxon>
    </lineage>
</organism>
<keyword evidence="3" id="KW-1185">Reference proteome</keyword>